<evidence type="ECO:0000313" key="9">
    <source>
        <dbReference type="Proteomes" id="UP001597371"/>
    </source>
</evidence>
<evidence type="ECO:0000256" key="2">
    <source>
        <dbReference type="ARBA" id="ARBA00008520"/>
    </source>
</evidence>
<dbReference type="RefSeq" id="WP_209739530.1">
    <property type="nucleotide sequence ID" value="NZ_CP072611.1"/>
</dbReference>
<evidence type="ECO:0000256" key="7">
    <source>
        <dbReference type="SAM" id="SignalP"/>
    </source>
</evidence>
<feature type="chain" id="PRO_5047227131" description="Thiamine-binding periplasmic protein" evidence="7">
    <location>
        <begin position="21"/>
        <end position="333"/>
    </location>
</feature>
<evidence type="ECO:0000313" key="8">
    <source>
        <dbReference type="EMBL" id="MFD2236939.1"/>
    </source>
</evidence>
<dbReference type="NCBIfam" id="TIGR01254">
    <property type="entry name" value="sfuA"/>
    <property type="match status" value="1"/>
</dbReference>
<dbReference type="InterPro" id="IPR006059">
    <property type="entry name" value="SBP"/>
</dbReference>
<sequence length="333" mass="36066">MTRPLLPLALALLAPLPALAQDRPVLTVYTYSSFVPDWGPGPRVKAGFEAVCGCTLELVGLDDGVGILNRLRLEGERTPADVALGMTTDLIPELKATGLFAPSGADLSGLAVPGGFEDDIFVPFDYSWLAFVYDSEAVEDPATSLAALIAGDPDEKIVIQDARTSTPGLGLLLWMKALYGEEAGGKWAELSPRILTVTPGWSEAYGLFTNGEAPIVLSYTTSPAYHMIEEGTDRYRAMEFSEGHYTQVEIAGRLAGSDQPELARQFLQYMLSQEVQALLPVTNWTLPAVELEEPLPEAFSRLAQPKAALSIDPEEIAANRAAWTREWLQAIGR</sequence>
<dbReference type="PANTHER" id="PTHR30006:SF3">
    <property type="entry name" value="THIAMINE-BINDING PERIPLASMIC PROTEIN"/>
    <property type="match status" value="1"/>
</dbReference>
<dbReference type="EMBL" id="JBHUIJ010000005">
    <property type="protein sequence ID" value="MFD2236939.1"/>
    <property type="molecule type" value="Genomic_DNA"/>
</dbReference>
<evidence type="ECO:0000256" key="6">
    <source>
        <dbReference type="ARBA" id="ARBA00022764"/>
    </source>
</evidence>
<name>A0ABW5CI30_9HYPH</name>
<proteinExistence type="inferred from homology"/>
<evidence type="ECO:0000256" key="1">
    <source>
        <dbReference type="ARBA" id="ARBA00004418"/>
    </source>
</evidence>
<keyword evidence="4" id="KW-0813">Transport</keyword>
<keyword evidence="9" id="KW-1185">Reference proteome</keyword>
<feature type="signal peptide" evidence="7">
    <location>
        <begin position="1"/>
        <end position="20"/>
    </location>
</feature>
<evidence type="ECO:0000256" key="4">
    <source>
        <dbReference type="ARBA" id="ARBA00022448"/>
    </source>
</evidence>
<dbReference type="Gene3D" id="3.40.190.10">
    <property type="entry name" value="Periplasmic binding protein-like II"/>
    <property type="match status" value="2"/>
</dbReference>
<dbReference type="SUPFAM" id="SSF53850">
    <property type="entry name" value="Periplasmic binding protein-like II"/>
    <property type="match status" value="1"/>
</dbReference>
<reference evidence="9" key="1">
    <citation type="journal article" date="2019" name="Int. J. Syst. Evol. Microbiol.">
        <title>The Global Catalogue of Microorganisms (GCM) 10K type strain sequencing project: providing services to taxonomists for standard genome sequencing and annotation.</title>
        <authorList>
            <consortium name="The Broad Institute Genomics Platform"/>
            <consortium name="The Broad Institute Genome Sequencing Center for Infectious Disease"/>
            <person name="Wu L."/>
            <person name="Ma J."/>
        </authorList>
    </citation>
    <scope>NUCLEOTIDE SEQUENCE [LARGE SCALE GENOMIC DNA]</scope>
    <source>
        <strain evidence="9">ZS-35-S2</strain>
    </source>
</reference>
<dbReference type="InterPro" id="IPR005948">
    <property type="entry name" value="ThiB-like"/>
</dbReference>
<dbReference type="Proteomes" id="UP001597371">
    <property type="component" value="Unassembled WGS sequence"/>
</dbReference>
<evidence type="ECO:0000256" key="5">
    <source>
        <dbReference type="ARBA" id="ARBA00022729"/>
    </source>
</evidence>
<comment type="similarity">
    <text evidence="2">Belongs to the bacterial solute-binding protein 1 family.</text>
</comment>
<dbReference type="NCBIfam" id="TIGR01276">
    <property type="entry name" value="thiB"/>
    <property type="match status" value="1"/>
</dbReference>
<accession>A0ABW5CI30</accession>
<dbReference type="CDD" id="cd13545">
    <property type="entry name" value="PBP2_TbpA"/>
    <property type="match status" value="1"/>
</dbReference>
<keyword evidence="5 7" id="KW-0732">Signal</keyword>
<comment type="subcellular location">
    <subcellularLocation>
        <location evidence="1">Periplasm</location>
    </subcellularLocation>
</comment>
<gene>
    <name evidence="8" type="primary">thiB</name>
    <name evidence="8" type="ORF">ACFSKQ_05595</name>
</gene>
<dbReference type="PANTHER" id="PTHR30006">
    <property type="entry name" value="THIAMINE-BINDING PERIPLASMIC PROTEIN-RELATED"/>
    <property type="match status" value="1"/>
</dbReference>
<protein>
    <recommendedName>
        <fullName evidence="3">Thiamine-binding periplasmic protein</fullName>
    </recommendedName>
</protein>
<dbReference type="Pfam" id="PF01547">
    <property type="entry name" value="SBP_bac_1"/>
    <property type="match status" value="1"/>
</dbReference>
<evidence type="ECO:0000256" key="3">
    <source>
        <dbReference type="ARBA" id="ARBA00019815"/>
    </source>
</evidence>
<organism evidence="8 9">
    <name type="scientific">Aureimonas populi</name>
    <dbReference type="NCBI Taxonomy" id="1701758"/>
    <lineage>
        <taxon>Bacteria</taxon>
        <taxon>Pseudomonadati</taxon>
        <taxon>Pseudomonadota</taxon>
        <taxon>Alphaproteobacteria</taxon>
        <taxon>Hyphomicrobiales</taxon>
        <taxon>Aurantimonadaceae</taxon>
        <taxon>Aureimonas</taxon>
    </lineage>
</organism>
<dbReference type="InterPro" id="IPR005967">
    <property type="entry name" value="ThiB"/>
</dbReference>
<keyword evidence="6" id="KW-0574">Periplasm</keyword>
<comment type="caution">
    <text evidence="8">The sequence shown here is derived from an EMBL/GenBank/DDBJ whole genome shotgun (WGS) entry which is preliminary data.</text>
</comment>